<dbReference type="Proteomes" id="UP000494102">
    <property type="component" value="Unassembled WGS sequence"/>
</dbReference>
<proteinExistence type="predicted"/>
<reference evidence="1 2" key="1">
    <citation type="submission" date="2020-04" db="EMBL/GenBank/DDBJ databases">
        <authorList>
            <person name="De Canck E."/>
        </authorList>
    </citation>
    <scope>NUCLEOTIDE SEQUENCE [LARGE SCALE GENOMIC DNA]</scope>
    <source>
        <strain evidence="1 2">LMG 9964</strain>
    </source>
</reference>
<dbReference type="AlphaFoldDB" id="A0A6J5K5N0"/>
<evidence type="ECO:0000313" key="2">
    <source>
        <dbReference type="Proteomes" id="UP000494102"/>
    </source>
</evidence>
<accession>A0A6J5K5N0</accession>
<name>A0A6J5K5N0_9BURK</name>
<evidence type="ECO:0000313" key="1">
    <source>
        <dbReference type="EMBL" id="CAB4049180.1"/>
    </source>
</evidence>
<dbReference type="EMBL" id="CADILN010000003">
    <property type="protein sequence ID" value="CAB4049180.1"/>
    <property type="molecule type" value="Genomic_DNA"/>
</dbReference>
<protein>
    <submittedName>
        <fullName evidence="1">Uncharacterized protein</fullName>
    </submittedName>
</protein>
<gene>
    <name evidence="1" type="ORF">LMG9964_02837</name>
</gene>
<sequence length="120" mass="13942">MRLRYKVLIGLPVFLITYSFAINTRIPSPPIARPCSEEWFKDIENNYFSTERTNSFGDSVGLDWGGEDWFSYIEDKASMPHPSANVKQEERCELLQSHLQSKIYIINDLFGESLSFQRGR</sequence>
<organism evidence="1 2">
    <name type="scientific">Paraburkholderia phenoliruptrix</name>
    <dbReference type="NCBI Taxonomy" id="252970"/>
    <lineage>
        <taxon>Bacteria</taxon>
        <taxon>Pseudomonadati</taxon>
        <taxon>Pseudomonadota</taxon>
        <taxon>Betaproteobacteria</taxon>
        <taxon>Burkholderiales</taxon>
        <taxon>Burkholderiaceae</taxon>
        <taxon>Paraburkholderia</taxon>
    </lineage>
</organism>